<name>A0A249KSC2_9ACTN</name>
<accession>A0A249KSC2</accession>
<dbReference type="NCBIfam" id="NF009967">
    <property type="entry name" value="PRK13430.1"/>
    <property type="match status" value="1"/>
</dbReference>
<sequence>MRAHLGGSSRQSLVTARTSLDAAVKGVDANAASALSAELFFVADVLDKNIAVRRALTDSSRDASSKNAFIAELFGSKVGAAGTTILKEISAMRWSGAKDLVQVIEQLAIEAEASAANIAGELDRVEDEIFTASRAIAGSSELRRALNSDAKEAKAVLVSQILKGASSSTVKLVSELVNSWRGRSVESAFADYAHSLAARRNHVIALVRVASPMSSAQVERLSAALNKQVGQPVRVNIEIDSHVLGGVSVRFADELVDGTVSNRLAGAARALVGSK</sequence>
<organism evidence="8 9">
    <name type="scientific">Candidatus Planktophila vernalis</name>
    <dbReference type="NCBI Taxonomy" id="1884907"/>
    <lineage>
        <taxon>Bacteria</taxon>
        <taxon>Bacillati</taxon>
        <taxon>Actinomycetota</taxon>
        <taxon>Actinomycetes</taxon>
        <taxon>Candidatus Nanopelagicales</taxon>
        <taxon>Candidatus Nanopelagicaceae</taxon>
        <taxon>Candidatus Planktophila</taxon>
    </lineage>
</organism>
<dbReference type="Proteomes" id="UP000217186">
    <property type="component" value="Chromosome"/>
</dbReference>
<dbReference type="HAMAP" id="MF_01416">
    <property type="entry name" value="ATP_synth_delta_bact"/>
    <property type="match status" value="1"/>
</dbReference>
<proteinExistence type="inferred from homology"/>
<evidence type="ECO:0000256" key="7">
    <source>
        <dbReference type="HAMAP-Rule" id="MF_01416"/>
    </source>
</evidence>
<comment type="similarity">
    <text evidence="7">Belongs to the ATPase delta chain family.</text>
</comment>
<keyword evidence="6 7" id="KW-0066">ATP synthesis</keyword>
<evidence type="ECO:0000313" key="8">
    <source>
        <dbReference type="EMBL" id="ASY19605.1"/>
    </source>
</evidence>
<protein>
    <recommendedName>
        <fullName evidence="7">ATP synthase subunit delta</fullName>
    </recommendedName>
    <alternativeName>
        <fullName evidence="7">ATP synthase F(1) sector subunit delta</fullName>
    </alternativeName>
    <alternativeName>
        <fullName evidence="7">F-type ATPase subunit delta</fullName>
        <shortName evidence="7">F-ATPase subunit delta</shortName>
    </alternativeName>
</protein>
<keyword evidence="4 7" id="KW-0406">Ion transport</keyword>
<dbReference type="AlphaFoldDB" id="A0A249KSC2"/>
<dbReference type="GO" id="GO:0005886">
    <property type="term" value="C:plasma membrane"/>
    <property type="evidence" value="ECO:0007669"/>
    <property type="project" value="UniProtKB-SubCell"/>
</dbReference>
<evidence type="ECO:0000256" key="1">
    <source>
        <dbReference type="ARBA" id="ARBA00004370"/>
    </source>
</evidence>
<dbReference type="Pfam" id="PF00213">
    <property type="entry name" value="OSCP"/>
    <property type="match status" value="1"/>
</dbReference>
<dbReference type="PANTHER" id="PTHR11910">
    <property type="entry name" value="ATP SYNTHASE DELTA CHAIN"/>
    <property type="match status" value="1"/>
</dbReference>
<dbReference type="EMBL" id="CP016776">
    <property type="protein sequence ID" value="ASY19605.1"/>
    <property type="molecule type" value="Genomic_DNA"/>
</dbReference>
<gene>
    <name evidence="7" type="primary">atpH</name>
    <name evidence="8" type="ORF">A7sIIA15_01645</name>
</gene>
<reference evidence="8 9" key="1">
    <citation type="submission" date="2016-07" db="EMBL/GenBank/DDBJ databases">
        <title>High microdiversification within the ubiquitous acI lineage of Actinobacteria.</title>
        <authorList>
            <person name="Neuenschwander S.M."/>
            <person name="Salcher M."/>
            <person name="Ghai R."/>
            <person name="Pernthaler J."/>
        </authorList>
    </citation>
    <scope>NUCLEOTIDE SEQUENCE [LARGE SCALE GENOMIC DNA]</scope>
    <source>
        <strain evidence="8">MMS-IIA-15</strain>
    </source>
</reference>
<evidence type="ECO:0000256" key="2">
    <source>
        <dbReference type="ARBA" id="ARBA00022448"/>
    </source>
</evidence>
<dbReference type="GO" id="GO:0046933">
    <property type="term" value="F:proton-transporting ATP synthase activity, rotational mechanism"/>
    <property type="evidence" value="ECO:0007669"/>
    <property type="project" value="UniProtKB-UniRule"/>
</dbReference>
<dbReference type="InterPro" id="IPR000711">
    <property type="entry name" value="ATPase_OSCP/dsu"/>
</dbReference>
<keyword evidence="5 7" id="KW-0472">Membrane</keyword>
<keyword evidence="2 7" id="KW-0813">Transport</keyword>
<evidence type="ECO:0000256" key="6">
    <source>
        <dbReference type="ARBA" id="ARBA00023310"/>
    </source>
</evidence>
<dbReference type="PRINTS" id="PR00125">
    <property type="entry name" value="ATPASEDELTA"/>
</dbReference>
<evidence type="ECO:0000313" key="9">
    <source>
        <dbReference type="Proteomes" id="UP000217186"/>
    </source>
</evidence>
<keyword evidence="3 7" id="KW-0375">Hydrogen ion transport</keyword>
<comment type="subcellular location">
    <subcellularLocation>
        <location evidence="7">Cell membrane</location>
        <topology evidence="7">Peripheral membrane protein</topology>
    </subcellularLocation>
    <subcellularLocation>
        <location evidence="1">Membrane</location>
    </subcellularLocation>
</comment>
<dbReference type="OrthoDB" id="5242917at2"/>
<dbReference type="RefSeq" id="WP_095685495.1">
    <property type="nucleotide sequence ID" value="NZ_CP016776.1"/>
</dbReference>
<keyword evidence="7" id="KW-0139">CF(1)</keyword>
<evidence type="ECO:0000256" key="4">
    <source>
        <dbReference type="ARBA" id="ARBA00023065"/>
    </source>
</evidence>
<keyword evidence="9" id="KW-1185">Reference proteome</keyword>
<evidence type="ECO:0000256" key="3">
    <source>
        <dbReference type="ARBA" id="ARBA00022781"/>
    </source>
</evidence>
<evidence type="ECO:0000256" key="5">
    <source>
        <dbReference type="ARBA" id="ARBA00023136"/>
    </source>
</evidence>
<dbReference type="KEGG" id="pvn:A7sIIA15_01645"/>
<comment type="function">
    <text evidence="7">F(1)F(0) ATP synthase produces ATP from ADP in the presence of a proton or sodium gradient. F-type ATPases consist of two structural domains, F(1) containing the extramembraneous catalytic core and F(0) containing the membrane proton channel, linked together by a central stalk and a peripheral stalk. During catalysis, ATP synthesis in the catalytic domain of F(1) is coupled via a rotary mechanism of the central stalk subunits to proton translocation.</text>
</comment>
<keyword evidence="7" id="KW-1003">Cell membrane</keyword>
<dbReference type="NCBIfam" id="TIGR01145">
    <property type="entry name" value="ATP_synt_delta"/>
    <property type="match status" value="1"/>
</dbReference>
<comment type="function">
    <text evidence="7">This protein is part of the stalk that links CF(0) to CF(1). It either transmits conformational changes from CF(0) to CF(1) or is implicated in proton conduction.</text>
</comment>
<dbReference type="GO" id="GO:0045259">
    <property type="term" value="C:proton-transporting ATP synthase complex"/>
    <property type="evidence" value="ECO:0007669"/>
    <property type="project" value="UniProtKB-KW"/>
</dbReference>